<accession>A0A9X2XHC2</accession>
<dbReference type="InterPro" id="IPR038732">
    <property type="entry name" value="HpyO/CreE_NAD-binding"/>
</dbReference>
<gene>
    <name evidence="2" type="ORF">OC940_12865</name>
</gene>
<evidence type="ECO:0000313" key="2">
    <source>
        <dbReference type="EMBL" id="MCU7248696.1"/>
    </source>
</evidence>
<comment type="caution">
    <text evidence="2">The sequence shown here is derived from an EMBL/GenBank/DDBJ whole genome shotgun (WGS) entry which is preliminary data.</text>
</comment>
<name>A0A9X2XHC2_9PSED</name>
<dbReference type="InterPro" id="IPR052189">
    <property type="entry name" value="L-asp_N-monooxygenase_NS-form"/>
</dbReference>
<dbReference type="SUPFAM" id="SSF51905">
    <property type="entry name" value="FAD/NAD(P)-binding domain"/>
    <property type="match status" value="1"/>
</dbReference>
<dbReference type="Gene3D" id="3.50.50.60">
    <property type="entry name" value="FAD/NAD(P)-binding domain"/>
    <property type="match status" value="1"/>
</dbReference>
<dbReference type="PANTHER" id="PTHR40254">
    <property type="entry name" value="BLR0577 PROTEIN"/>
    <property type="match status" value="1"/>
</dbReference>
<sequence length="459" mass="50242">MKTLVIIGAGFSGAVTAIQFLQVCEPGTHVVLLNRSGEMARGLAYGTSSSRHLLNVPAGNMSALVDQPDHFLRFCEDRLPGTSAASFVPRKLYGEYLSGLLADAEHNCRAGVSFERVTAEAHTLEPRDDKASVQLADGRELIADHVILAFGNFSPFNPPITAVAQAEGRYLADPWSGAIEVPIDPQAPVLLLGAGLTALDVALTLDQQGHRGPVYMLSRRGVQPLPHRASRHVKTVSGDVVERLLSCKPDVLSYLREMRLLAGTAARDDIDWRDIVGALRPITAQLWGRLSEKERRRFLRHLQVYWDAHRHRVAPASYAAFSEQIAQGRLRHMAGRIRSIEPVTEALRIQIAKRGCDSVESVEVSHIINCTGPNSNLARVEDRLIVQLREAGLIRLDSLGLGVCVDDSLAALNAQGVASTWLSYVGPMLKAQFWEATAVPELRVYARDLAKRIAVKISD</sequence>
<dbReference type="InterPro" id="IPR036188">
    <property type="entry name" value="FAD/NAD-bd_sf"/>
</dbReference>
<dbReference type="EMBL" id="JAOSKY010000006">
    <property type="protein sequence ID" value="MCU7248696.1"/>
    <property type="molecule type" value="Genomic_DNA"/>
</dbReference>
<dbReference type="RefSeq" id="WP_301622085.1">
    <property type="nucleotide sequence ID" value="NZ_JAOSKY010000006.1"/>
</dbReference>
<feature type="domain" description="FAD-dependent urate hydroxylase HpyO/Asp monooxygenase CreE-like FAD/NAD(P)-binding" evidence="1">
    <location>
        <begin position="5"/>
        <end position="152"/>
    </location>
</feature>
<organism evidence="2 3">
    <name type="scientific">Pseudomonas koreensis</name>
    <dbReference type="NCBI Taxonomy" id="198620"/>
    <lineage>
        <taxon>Bacteria</taxon>
        <taxon>Pseudomonadati</taxon>
        <taxon>Pseudomonadota</taxon>
        <taxon>Gammaproteobacteria</taxon>
        <taxon>Pseudomonadales</taxon>
        <taxon>Pseudomonadaceae</taxon>
        <taxon>Pseudomonas</taxon>
    </lineage>
</organism>
<proteinExistence type="predicted"/>
<reference evidence="2" key="1">
    <citation type="submission" date="2022-09" db="EMBL/GenBank/DDBJ databases">
        <authorList>
            <person name="Cesa-Luna C."/>
            <person name="Girard L."/>
            <person name="Lood C."/>
            <person name="Hofte M."/>
            <person name="De Mot R."/>
        </authorList>
    </citation>
    <scope>NUCLEOTIDE SEQUENCE</scope>
    <source>
        <strain evidence="2">B1M3-32</strain>
    </source>
</reference>
<reference evidence="2" key="2">
    <citation type="journal article" date="2023" name="mSystems">
        <title>Charting the Lipopeptidome of Nonpathogenic Pseudomonas.</title>
        <authorList>
            <person name="Cesa-Luna C."/>
            <person name="Geudens N."/>
            <person name="Girard L."/>
            <person name="De Roo V."/>
            <person name="Maklad H.R."/>
            <person name="Martins J.C."/>
            <person name="Hofte M."/>
            <person name="De Mot R."/>
        </authorList>
    </citation>
    <scope>NUCLEOTIDE SEQUENCE</scope>
    <source>
        <strain evidence="2">B1M3-32</strain>
    </source>
</reference>
<evidence type="ECO:0000313" key="3">
    <source>
        <dbReference type="Proteomes" id="UP001139955"/>
    </source>
</evidence>
<evidence type="ECO:0000259" key="1">
    <source>
        <dbReference type="Pfam" id="PF13454"/>
    </source>
</evidence>
<dbReference type="AlphaFoldDB" id="A0A9X2XHC2"/>
<dbReference type="PANTHER" id="PTHR40254:SF1">
    <property type="entry name" value="BLR0577 PROTEIN"/>
    <property type="match status" value="1"/>
</dbReference>
<keyword evidence="3" id="KW-1185">Reference proteome</keyword>
<dbReference type="Proteomes" id="UP001139955">
    <property type="component" value="Unassembled WGS sequence"/>
</dbReference>
<dbReference type="Pfam" id="PF13454">
    <property type="entry name" value="NAD_binding_9"/>
    <property type="match status" value="1"/>
</dbReference>
<protein>
    <submittedName>
        <fullName evidence="2">FAD/NAD(P)-binding protein</fullName>
    </submittedName>
</protein>